<evidence type="ECO:0000256" key="1">
    <source>
        <dbReference type="ARBA" id="ARBA00010164"/>
    </source>
</evidence>
<dbReference type="RefSeq" id="WP_169147748.1">
    <property type="nucleotide sequence ID" value="NZ_JABBGA010000023.1"/>
</dbReference>
<evidence type="ECO:0000256" key="2">
    <source>
        <dbReference type="ARBA" id="ARBA00022679"/>
    </source>
</evidence>
<organism evidence="5 6">
    <name type="scientific">Zoogloea dura</name>
    <dbReference type="NCBI Taxonomy" id="2728840"/>
    <lineage>
        <taxon>Bacteria</taxon>
        <taxon>Pseudomonadati</taxon>
        <taxon>Pseudomonadota</taxon>
        <taxon>Betaproteobacteria</taxon>
        <taxon>Rhodocyclales</taxon>
        <taxon>Zoogloeaceae</taxon>
        <taxon>Zoogloea</taxon>
    </lineage>
</organism>
<comment type="caution">
    <text evidence="5">The sequence shown here is derived from an EMBL/GenBank/DDBJ whole genome shotgun (WGS) entry which is preliminary data.</text>
</comment>
<dbReference type="Proteomes" id="UP000580043">
    <property type="component" value="Unassembled WGS sequence"/>
</dbReference>
<gene>
    <name evidence="5" type="primary">yjjJ</name>
    <name evidence="5" type="ORF">HHL15_20870</name>
</gene>
<dbReference type="PANTHER" id="PTHR37419:SF8">
    <property type="entry name" value="TOXIN YJJJ"/>
    <property type="match status" value="1"/>
</dbReference>
<dbReference type="GO" id="GO:0006355">
    <property type="term" value="P:regulation of DNA-templated transcription"/>
    <property type="evidence" value="ECO:0007669"/>
    <property type="project" value="UniProtKB-ARBA"/>
</dbReference>
<reference evidence="5 6" key="1">
    <citation type="submission" date="2020-04" db="EMBL/GenBank/DDBJ databases">
        <title>Zoogloea sp. G-4-1-14 isolated from soil.</title>
        <authorList>
            <person name="Dahal R.H."/>
        </authorList>
    </citation>
    <scope>NUCLEOTIDE SEQUENCE [LARGE SCALE GENOMIC DNA]</scope>
    <source>
        <strain evidence="5 6">G-4-1-14</strain>
    </source>
</reference>
<dbReference type="GO" id="GO:0005829">
    <property type="term" value="C:cytosol"/>
    <property type="evidence" value="ECO:0007669"/>
    <property type="project" value="TreeGrafter"/>
</dbReference>
<evidence type="ECO:0000313" key="6">
    <source>
        <dbReference type="Proteomes" id="UP000580043"/>
    </source>
</evidence>
<keyword evidence="2" id="KW-0808">Transferase</keyword>
<evidence type="ECO:0000256" key="3">
    <source>
        <dbReference type="ARBA" id="ARBA00022777"/>
    </source>
</evidence>
<dbReference type="AlphaFoldDB" id="A0A848G7H3"/>
<dbReference type="InterPro" id="IPR052028">
    <property type="entry name" value="HipA_Ser/Thr_kinase"/>
</dbReference>
<sequence length="447" mass="47966">MPRHADPIRLHLARGPLGARQLVEALGISQPTLSRAMLELGDEVVRIGAARSIQYALRDDVRGLAEMEIYRVDPEARVHHLGTLIPVRPDGFVMREAGGATLYSPGLPWWLLDMRPQGYLGRAYAARHGRDLGLPERLTEWSDTHALKALLAHGHDVVGNLLLGDRARAHFLRMDAAPLPIGIEQKTGIYARLAQEAASGETPGSSAGGEQPKFAAWAMTSSGPRHVLVKFSEPLAGPVSERWRDLLLAEHLALETLAQAGIAAARSELLSLEGQTFLELERFDRVGGLGRRGLMSLAALDAEFVGLGGPWPEIATALAAAGHIPREAAGRAHLLWAFGHLIGNTDMHGGNLSFIPDPGRPYAIAPAYDMTPMAFAPRSGGGLPDTIPAPNIRAGIAPDIWRSALALARSFLARVMEAPGFSPRFAPCRLALAQHLEDAGAQIARLA</sequence>
<feature type="domain" description="HipA-like C-terminal" evidence="4">
    <location>
        <begin position="205"/>
        <end position="376"/>
    </location>
</feature>
<keyword evidence="3" id="KW-0418">Kinase</keyword>
<dbReference type="GO" id="GO:0004674">
    <property type="term" value="F:protein serine/threonine kinase activity"/>
    <property type="evidence" value="ECO:0007669"/>
    <property type="project" value="TreeGrafter"/>
</dbReference>
<dbReference type="InterPro" id="IPR012893">
    <property type="entry name" value="HipA-like_C"/>
</dbReference>
<protein>
    <submittedName>
        <fullName evidence="5">Type II toxin-antitoxin system HipA family toxin YjjJ</fullName>
    </submittedName>
</protein>
<comment type="similarity">
    <text evidence="1">Belongs to the HipA Ser/Thr kinase family.</text>
</comment>
<dbReference type="NCBIfam" id="NF007297">
    <property type="entry name" value="PRK09775.1"/>
    <property type="match status" value="1"/>
</dbReference>
<keyword evidence="6" id="KW-1185">Reference proteome</keyword>
<proteinExistence type="inferred from homology"/>
<dbReference type="EMBL" id="JABBGA010000023">
    <property type="protein sequence ID" value="NML28218.1"/>
    <property type="molecule type" value="Genomic_DNA"/>
</dbReference>
<name>A0A848G7H3_9RHOO</name>
<evidence type="ECO:0000313" key="5">
    <source>
        <dbReference type="EMBL" id="NML28218.1"/>
    </source>
</evidence>
<accession>A0A848G7H3</accession>
<evidence type="ECO:0000259" key="4">
    <source>
        <dbReference type="Pfam" id="PF07804"/>
    </source>
</evidence>
<dbReference type="InterPro" id="IPR011991">
    <property type="entry name" value="ArsR-like_HTH"/>
</dbReference>
<dbReference type="PANTHER" id="PTHR37419">
    <property type="entry name" value="SERINE/THREONINE-PROTEIN KINASE TOXIN HIPA"/>
    <property type="match status" value="1"/>
</dbReference>
<dbReference type="CDD" id="cd00090">
    <property type="entry name" value="HTH_ARSR"/>
    <property type="match status" value="1"/>
</dbReference>
<dbReference type="Pfam" id="PF07804">
    <property type="entry name" value="HipA_C"/>
    <property type="match status" value="1"/>
</dbReference>